<reference evidence="2" key="1">
    <citation type="journal article" date="2020" name="Nature">
        <title>Giant virus diversity and host interactions through global metagenomics.</title>
        <authorList>
            <person name="Schulz F."/>
            <person name="Roux S."/>
            <person name="Paez-Espino D."/>
            <person name="Jungbluth S."/>
            <person name="Walsh D.A."/>
            <person name="Denef V.J."/>
            <person name="McMahon K.D."/>
            <person name="Konstantinidis K.T."/>
            <person name="Eloe-Fadrosh E.A."/>
            <person name="Kyrpides N.C."/>
            <person name="Woyke T."/>
        </authorList>
    </citation>
    <scope>NUCLEOTIDE SEQUENCE</scope>
    <source>
        <strain evidence="2">GVMAG-M-3300009159-65</strain>
    </source>
</reference>
<accession>A0A6C0ESB0</accession>
<evidence type="ECO:0000256" key="1">
    <source>
        <dbReference type="SAM" id="MobiDB-lite"/>
    </source>
</evidence>
<sequence length="816" mass="94628">MSNIMGHTKHKYVKHINKTHKQTVKKLNSTKHTKKNKGGTWSFGPAQETVKKKAVPQQKRKKQQYKQKERFELGQAREENAGRSQTQYEQAQETREEENISRIERERREKVKQKKCANAKGKSALSFGQAENALETTTDPAANAEWNRQECERQDELLEWEQDSESKAASDQRAYNAEQARWKQQEHFGAEQSHMKENVQPEWQQTYVPEKPTLMEGNNGQGNGDENIYRFDPDHDLTGLYQNVENYDDDYNPETELIEGEDSETVMNYVEILIESQNGEEPPNRGDCHSSLTIDNQLDLIDRELSIMTRNYYLLLESVSNETVAEYNKTGEFKEVTHAWYLDVKHRGRQGFQRYNRQDVTNAFMYFIPYAKRDDKYRILSLREGDDGNRNAAEDQFTTISKVVSEYLFKIATALFTKANVSYAVLHYPIPQRSVKYDYLRNLMCLLSDALGLINREISNIWDDIVQVEKGNSQYVHSGGNLFLLLAGTLCYLRETDGDYQGGLLEEIRREFDNYLDLNRGAFYRQLKGWFQDQDFCGHIKDMTSQMSDLDFLFVTDIDEYVTEIRSDYGPKNARGKHDPTYPRTQFNRTTKHISDASAYSLRRILCLAHDYDEADKNQDPDVIAAHNIMPFANGYGPEWPNFYKTDFTGTSERVVDLMNEMSEGYDFRGYSQGSNFISDIPIYLLRVKQGYRDYPSVMGDTPDLKHMEEGQNWQLASKYGECLDLVIGDRKNDLYLHKQENFKRGGYYEIETLAGELEVILQGAVDDKTAKRQGRLAFCHMIDCPEMNFLYKIIASHIGEDDVFGNADPNNNERL</sequence>
<dbReference type="AlphaFoldDB" id="A0A6C0ESB0"/>
<evidence type="ECO:0000313" key="2">
    <source>
        <dbReference type="EMBL" id="QHT32066.1"/>
    </source>
</evidence>
<protein>
    <submittedName>
        <fullName evidence="2">Uncharacterized protein</fullName>
    </submittedName>
</protein>
<feature type="compositionally biased region" description="Polar residues" evidence="1">
    <location>
        <begin position="82"/>
        <end position="91"/>
    </location>
</feature>
<feature type="region of interest" description="Disordered" evidence="1">
    <location>
        <begin position="27"/>
        <end position="123"/>
    </location>
</feature>
<organism evidence="2">
    <name type="scientific">viral metagenome</name>
    <dbReference type="NCBI Taxonomy" id="1070528"/>
    <lineage>
        <taxon>unclassified sequences</taxon>
        <taxon>metagenomes</taxon>
        <taxon>organismal metagenomes</taxon>
    </lineage>
</organism>
<proteinExistence type="predicted"/>
<feature type="compositionally biased region" description="Basic and acidic residues" evidence="1">
    <location>
        <begin position="92"/>
        <end position="109"/>
    </location>
</feature>
<feature type="compositionally biased region" description="Basic residues" evidence="1">
    <location>
        <begin position="27"/>
        <end position="37"/>
    </location>
</feature>
<feature type="compositionally biased region" description="Basic residues" evidence="1">
    <location>
        <begin position="52"/>
        <end position="65"/>
    </location>
</feature>
<feature type="compositionally biased region" description="Basic and acidic residues" evidence="1">
    <location>
        <begin position="66"/>
        <end position="81"/>
    </location>
</feature>
<name>A0A6C0ESB0_9ZZZZ</name>
<dbReference type="EMBL" id="MN738930">
    <property type="protein sequence ID" value="QHT32066.1"/>
    <property type="molecule type" value="Genomic_DNA"/>
</dbReference>